<feature type="compositionally biased region" description="Basic residues" evidence="9">
    <location>
        <begin position="56"/>
        <end position="67"/>
    </location>
</feature>
<dbReference type="PROSITE" id="PS51675">
    <property type="entry name" value="SAM_MT_TRM10"/>
    <property type="match status" value="1"/>
</dbReference>
<evidence type="ECO:0000259" key="10">
    <source>
        <dbReference type="PROSITE" id="PS51675"/>
    </source>
</evidence>
<name>A0A098VVC6_9MICR</name>
<gene>
    <name evidence="11" type="ORF">DI09_29p120</name>
</gene>
<proteinExistence type="predicted"/>
<feature type="domain" description="SAM-dependent MTase TRM10-type" evidence="10">
    <location>
        <begin position="114"/>
        <end position="313"/>
    </location>
</feature>
<dbReference type="AlphaFoldDB" id="A0A098VVC6"/>
<dbReference type="Gene3D" id="3.40.1280.30">
    <property type="match status" value="1"/>
</dbReference>
<protein>
    <recommendedName>
        <fullName evidence="2">tRNA (guanine(9)-N1)-methyltransferase</fullName>
        <ecNumber evidence="1">2.1.1.221</ecNumber>
    </recommendedName>
    <alternativeName>
        <fullName evidence="7">tRNA methyltransferase 10</fullName>
    </alternativeName>
    <alternativeName>
        <fullName evidence="6">tRNA(m1G9)-methyltransferase</fullName>
    </alternativeName>
</protein>
<accession>A0A098VVC6</accession>
<dbReference type="CDD" id="cd18089">
    <property type="entry name" value="SPOUT_Trm10-like"/>
    <property type="match status" value="1"/>
</dbReference>
<dbReference type="GO" id="GO:0002939">
    <property type="term" value="P:tRNA N1-guanine methylation"/>
    <property type="evidence" value="ECO:0007669"/>
    <property type="project" value="TreeGrafter"/>
</dbReference>
<evidence type="ECO:0000313" key="12">
    <source>
        <dbReference type="Proteomes" id="UP000029725"/>
    </source>
</evidence>
<dbReference type="VEuPathDB" id="MicrosporidiaDB:DI09_29p120"/>
<dbReference type="PANTHER" id="PTHR13563:SF13">
    <property type="entry name" value="TRNA METHYLTRANSFERASE 10 HOMOLOG A"/>
    <property type="match status" value="1"/>
</dbReference>
<keyword evidence="3" id="KW-0489">Methyltransferase</keyword>
<evidence type="ECO:0000256" key="3">
    <source>
        <dbReference type="ARBA" id="ARBA00022603"/>
    </source>
</evidence>
<evidence type="ECO:0000256" key="8">
    <source>
        <dbReference type="ARBA" id="ARBA00048434"/>
    </source>
</evidence>
<keyword evidence="12" id="KW-1185">Reference proteome</keyword>
<dbReference type="InterPro" id="IPR038459">
    <property type="entry name" value="MT_TRM10-typ_sf"/>
</dbReference>
<evidence type="ECO:0000256" key="7">
    <source>
        <dbReference type="ARBA" id="ARBA00032166"/>
    </source>
</evidence>
<dbReference type="GO" id="GO:0052905">
    <property type="term" value="F:tRNA (guanosine(9)-N1)-methyltransferase activity"/>
    <property type="evidence" value="ECO:0007669"/>
    <property type="project" value="UniProtKB-EC"/>
</dbReference>
<sequence length="313" mass="34252">MLAIEQELATLFASKSYVATTELKSEAPKSKNQIRREARSALRKSLRSAYCEAKREKQRQKRAKSARPHTIDTQDSPSEIDKGDTCGAVVLSNCESPMEIKPASFATQPPNSLETLNSEQTKENGGWVLFDTAFDELMLPKERSSLAAQLARCHGMNKRSPSGFCKMLIGPISPDFSLLLEKYCAILWKNVTLFAELPKKSALPSLKGEDSLFHSEEQAAPAPGKGATNLKILYLSADAEHVLTESEMNDPELCIVIGALVDRNRHKGAGMRRAQELGIPAARLPIQESGVSLNSSTVLTVNQGSTLCIYPSF</sequence>
<comment type="catalytic activity">
    <reaction evidence="8">
        <text>guanosine(9) in tRNA + S-adenosyl-L-methionine = N(1)-methylguanosine(9) in tRNA + S-adenosyl-L-homocysteine + H(+)</text>
        <dbReference type="Rhea" id="RHEA:43156"/>
        <dbReference type="Rhea" id="RHEA-COMP:10367"/>
        <dbReference type="Rhea" id="RHEA-COMP:10368"/>
        <dbReference type="ChEBI" id="CHEBI:15378"/>
        <dbReference type="ChEBI" id="CHEBI:57856"/>
        <dbReference type="ChEBI" id="CHEBI:59789"/>
        <dbReference type="ChEBI" id="CHEBI:73542"/>
        <dbReference type="ChEBI" id="CHEBI:74269"/>
        <dbReference type="EC" id="2.1.1.221"/>
    </reaction>
</comment>
<keyword evidence="4" id="KW-0808">Transferase</keyword>
<reference evidence="11 12" key="1">
    <citation type="submission" date="2014-04" db="EMBL/GenBank/DDBJ databases">
        <title>A new species of microsporidia sheds light on the evolution of extreme parasitism.</title>
        <authorList>
            <person name="Haag K.L."/>
            <person name="James T.Y."/>
            <person name="Larsson R."/>
            <person name="Schaer T.M."/>
            <person name="Refardt D."/>
            <person name="Pombert J.-F."/>
            <person name="Ebert D."/>
        </authorList>
    </citation>
    <scope>NUCLEOTIDE SEQUENCE [LARGE SCALE GENOMIC DNA]</scope>
    <source>
        <strain evidence="11 12">UGP3</strain>
        <tissue evidence="11">Spores</tissue>
    </source>
</reference>
<dbReference type="InterPro" id="IPR028564">
    <property type="entry name" value="MT_TRM10-typ"/>
</dbReference>
<evidence type="ECO:0000313" key="11">
    <source>
        <dbReference type="EMBL" id="KGG51691.1"/>
    </source>
</evidence>
<dbReference type="OrthoDB" id="278300at2759"/>
<dbReference type="PANTHER" id="PTHR13563">
    <property type="entry name" value="TRNA (GUANINE-9-) METHYLTRANSFERASE"/>
    <property type="match status" value="1"/>
</dbReference>
<evidence type="ECO:0000256" key="1">
    <source>
        <dbReference type="ARBA" id="ARBA00012797"/>
    </source>
</evidence>
<dbReference type="EC" id="2.1.1.221" evidence="1"/>
<organism evidence="11 12">
    <name type="scientific">Mitosporidium daphniae</name>
    <dbReference type="NCBI Taxonomy" id="1485682"/>
    <lineage>
        <taxon>Eukaryota</taxon>
        <taxon>Fungi</taxon>
        <taxon>Fungi incertae sedis</taxon>
        <taxon>Microsporidia</taxon>
        <taxon>Mitosporidium</taxon>
    </lineage>
</organism>
<comment type="caution">
    <text evidence="11">The sequence shown here is derived from an EMBL/GenBank/DDBJ whole genome shotgun (WGS) entry which is preliminary data.</text>
</comment>
<dbReference type="GO" id="GO:0005634">
    <property type="term" value="C:nucleus"/>
    <property type="evidence" value="ECO:0007669"/>
    <property type="project" value="TreeGrafter"/>
</dbReference>
<dbReference type="Proteomes" id="UP000029725">
    <property type="component" value="Unassembled WGS sequence"/>
</dbReference>
<dbReference type="HOGENOM" id="CLU_888734_0_0_1"/>
<evidence type="ECO:0000256" key="4">
    <source>
        <dbReference type="ARBA" id="ARBA00022679"/>
    </source>
</evidence>
<dbReference type="GO" id="GO:0000049">
    <property type="term" value="F:tRNA binding"/>
    <property type="evidence" value="ECO:0007669"/>
    <property type="project" value="TreeGrafter"/>
</dbReference>
<dbReference type="EMBL" id="JMKJ01000221">
    <property type="protein sequence ID" value="KGG51691.1"/>
    <property type="molecule type" value="Genomic_DNA"/>
</dbReference>
<dbReference type="InterPro" id="IPR007356">
    <property type="entry name" value="tRNA_m1G_MeTrfase_euk"/>
</dbReference>
<dbReference type="GeneID" id="25259407"/>
<evidence type="ECO:0000256" key="5">
    <source>
        <dbReference type="ARBA" id="ARBA00022691"/>
    </source>
</evidence>
<evidence type="ECO:0000256" key="6">
    <source>
        <dbReference type="ARBA" id="ARBA00031792"/>
    </source>
</evidence>
<evidence type="ECO:0000256" key="2">
    <source>
        <dbReference type="ARBA" id="ARBA00020451"/>
    </source>
</evidence>
<dbReference type="RefSeq" id="XP_013238118.1">
    <property type="nucleotide sequence ID" value="XM_013382664.1"/>
</dbReference>
<keyword evidence="5" id="KW-0949">S-adenosyl-L-methionine</keyword>
<feature type="region of interest" description="Disordered" evidence="9">
    <location>
        <begin position="50"/>
        <end position="82"/>
    </location>
</feature>
<evidence type="ECO:0000256" key="9">
    <source>
        <dbReference type="SAM" id="MobiDB-lite"/>
    </source>
</evidence>